<comment type="caution">
    <text evidence="1">The sequence shown here is derived from an EMBL/GenBank/DDBJ whole genome shotgun (WGS) entry which is preliminary data.</text>
</comment>
<name>A0ACB7UW65_DIOAL</name>
<keyword evidence="2" id="KW-1185">Reference proteome</keyword>
<evidence type="ECO:0000313" key="1">
    <source>
        <dbReference type="EMBL" id="KAH7665010.1"/>
    </source>
</evidence>
<accession>A0ACB7UW65</accession>
<protein>
    <submittedName>
        <fullName evidence="1">Uncharacterized protein</fullName>
    </submittedName>
</protein>
<organism evidence="1 2">
    <name type="scientific">Dioscorea alata</name>
    <name type="common">Purple yam</name>
    <dbReference type="NCBI Taxonomy" id="55571"/>
    <lineage>
        <taxon>Eukaryota</taxon>
        <taxon>Viridiplantae</taxon>
        <taxon>Streptophyta</taxon>
        <taxon>Embryophyta</taxon>
        <taxon>Tracheophyta</taxon>
        <taxon>Spermatophyta</taxon>
        <taxon>Magnoliopsida</taxon>
        <taxon>Liliopsida</taxon>
        <taxon>Dioscoreales</taxon>
        <taxon>Dioscoreaceae</taxon>
        <taxon>Dioscorea</taxon>
    </lineage>
</organism>
<proteinExistence type="predicted"/>
<dbReference type="Proteomes" id="UP000827976">
    <property type="component" value="Chromosome 13"/>
</dbReference>
<dbReference type="EMBL" id="CM037023">
    <property type="protein sequence ID" value="KAH7665010.1"/>
    <property type="molecule type" value="Genomic_DNA"/>
</dbReference>
<reference evidence="2" key="1">
    <citation type="journal article" date="2022" name="Nat. Commun.">
        <title>Chromosome evolution and the genetic basis of agronomically important traits in greater yam.</title>
        <authorList>
            <person name="Bredeson J.V."/>
            <person name="Lyons J.B."/>
            <person name="Oniyinde I.O."/>
            <person name="Okereke N.R."/>
            <person name="Kolade O."/>
            <person name="Nnabue I."/>
            <person name="Nwadili C.O."/>
            <person name="Hribova E."/>
            <person name="Parker M."/>
            <person name="Nwogha J."/>
            <person name="Shu S."/>
            <person name="Carlson J."/>
            <person name="Kariba R."/>
            <person name="Muthemba S."/>
            <person name="Knop K."/>
            <person name="Barton G.J."/>
            <person name="Sherwood A.V."/>
            <person name="Lopez-Montes A."/>
            <person name="Asiedu R."/>
            <person name="Jamnadass R."/>
            <person name="Muchugi A."/>
            <person name="Goodstein D."/>
            <person name="Egesi C.N."/>
            <person name="Featherston J."/>
            <person name="Asfaw A."/>
            <person name="Simpson G.G."/>
            <person name="Dolezel J."/>
            <person name="Hendre P.S."/>
            <person name="Van Deynze A."/>
            <person name="Kumar P.L."/>
            <person name="Obidiegwu J.E."/>
            <person name="Bhattacharjee R."/>
            <person name="Rokhsar D.S."/>
        </authorList>
    </citation>
    <scope>NUCLEOTIDE SEQUENCE [LARGE SCALE GENOMIC DNA]</scope>
    <source>
        <strain evidence="2">cv. TDa95/00328</strain>
    </source>
</reference>
<evidence type="ECO:0000313" key="2">
    <source>
        <dbReference type="Proteomes" id="UP000827976"/>
    </source>
</evidence>
<sequence>MAAAVSSSCSLLRLAAFWPVDSSQWKRHPFVSFSNLPSDLDRTSFRVSRRSPSYPNEAVVAVPDPRVWRGNQDDEKDDHGENDSDDDEGEDRSLDLLVQFLHNMFRKISRRTRKAVRSVLPPSISTNLVRFSVDGVLILALLWITKAFLEVACTLGTLVFVSILLVRAVWSGVCYMKESQYYGYMNRIYNDDDAWSGARPAT</sequence>
<gene>
    <name evidence="1" type="ORF">IHE45_13G003900</name>
</gene>